<name>A0ABW7GQ10_9BURK</name>
<gene>
    <name evidence="1" type="ORF">ACG04Q_20930</name>
</gene>
<evidence type="ECO:0000313" key="1">
    <source>
        <dbReference type="EMBL" id="MFG6464050.1"/>
    </source>
</evidence>
<dbReference type="RefSeq" id="WP_394513317.1">
    <property type="nucleotide sequence ID" value="NZ_JBIGHX010000008.1"/>
</dbReference>
<sequence>MDNLFFAEDGSASAWFTVRPHPLGFVGKVNLVLAGKPGCSVRHECLGIRASSHDALEDARADARELVRMWSEERVQLGDL</sequence>
<dbReference type="Proteomes" id="UP001606302">
    <property type="component" value="Unassembled WGS sequence"/>
</dbReference>
<keyword evidence="2" id="KW-1185">Reference proteome</keyword>
<dbReference type="EMBL" id="JBIGHX010000008">
    <property type="protein sequence ID" value="MFG6464050.1"/>
    <property type="molecule type" value="Genomic_DNA"/>
</dbReference>
<organism evidence="1 2">
    <name type="scientific">Pelomonas lactea</name>
    <dbReference type="NCBI Taxonomy" id="3299030"/>
    <lineage>
        <taxon>Bacteria</taxon>
        <taxon>Pseudomonadati</taxon>
        <taxon>Pseudomonadota</taxon>
        <taxon>Betaproteobacteria</taxon>
        <taxon>Burkholderiales</taxon>
        <taxon>Sphaerotilaceae</taxon>
        <taxon>Roseateles</taxon>
    </lineage>
</organism>
<protein>
    <submittedName>
        <fullName evidence="1">Uncharacterized protein</fullName>
    </submittedName>
</protein>
<evidence type="ECO:0000313" key="2">
    <source>
        <dbReference type="Proteomes" id="UP001606302"/>
    </source>
</evidence>
<comment type="caution">
    <text evidence="1">The sequence shown here is derived from an EMBL/GenBank/DDBJ whole genome shotgun (WGS) entry which is preliminary data.</text>
</comment>
<accession>A0ABW7GQ10</accession>
<proteinExistence type="predicted"/>
<reference evidence="1 2" key="1">
    <citation type="submission" date="2024-08" db="EMBL/GenBank/DDBJ databases">
        <authorList>
            <person name="Lu H."/>
        </authorList>
    </citation>
    <scope>NUCLEOTIDE SEQUENCE [LARGE SCALE GENOMIC DNA]</scope>
    <source>
        <strain evidence="1 2">DXS20W</strain>
    </source>
</reference>